<proteinExistence type="predicted"/>
<reference evidence="2" key="2">
    <citation type="submission" date="2013-12" db="EMBL/GenBank/DDBJ databases">
        <authorList>
            <person name="Yu Y."/>
            <person name="Lee S."/>
            <person name="de Baynast K."/>
            <person name="Wissotski M."/>
            <person name="Liu L."/>
            <person name="Talag J."/>
            <person name="Goicoechea J."/>
            <person name="Angelova A."/>
            <person name="Jetty R."/>
            <person name="Kudrna D."/>
            <person name="Golser W."/>
            <person name="Rivera L."/>
            <person name="Zhang J."/>
            <person name="Wing R."/>
        </authorList>
    </citation>
    <scope>NUCLEOTIDE SEQUENCE</scope>
</reference>
<dbReference type="Gramene" id="LPERR02G15940.1">
    <property type="protein sequence ID" value="LPERR02G15940.1"/>
    <property type="gene ID" value="LPERR02G15940"/>
</dbReference>
<keyword evidence="2" id="KW-1185">Reference proteome</keyword>
<protein>
    <submittedName>
        <fullName evidence="1">Uncharacterized protein</fullName>
    </submittedName>
</protein>
<reference evidence="1" key="3">
    <citation type="submission" date="2015-04" db="UniProtKB">
        <authorList>
            <consortium name="EnsemblPlants"/>
        </authorList>
    </citation>
    <scope>IDENTIFICATION</scope>
</reference>
<dbReference type="AlphaFoldDB" id="A0A0D9VGV6"/>
<evidence type="ECO:0000313" key="1">
    <source>
        <dbReference type="EnsemblPlants" id="LPERR02G15940.1"/>
    </source>
</evidence>
<organism evidence="1 2">
    <name type="scientific">Leersia perrieri</name>
    <dbReference type="NCBI Taxonomy" id="77586"/>
    <lineage>
        <taxon>Eukaryota</taxon>
        <taxon>Viridiplantae</taxon>
        <taxon>Streptophyta</taxon>
        <taxon>Embryophyta</taxon>
        <taxon>Tracheophyta</taxon>
        <taxon>Spermatophyta</taxon>
        <taxon>Magnoliopsida</taxon>
        <taxon>Liliopsida</taxon>
        <taxon>Poales</taxon>
        <taxon>Poaceae</taxon>
        <taxon>BOP clade</taxon>
        <taxon>Oryzoideae</taxon>
        <taxon>Oryzeae</taxon>
        <taxon>Oryzinae</taxon>
        <taxon>Leersia</taxon>
    </lineage>
</organism>
<dbReference type="EnsemblPlants" id="LPERR02G15940.1">
    <property type="protein sequence ID" value="LPERR02G15940.1"/>
    <property type="gene ID" value="LPERR02G15940"/>
</dbReference>
<evidence type="ECO:0000313" key="2">
    <source>
        <dbReference type="Proteomes" id="UP000032180"/>
    </source>
</evidence>
<accession>A0A0D9VGV6</accession>
<dbReference type="HOGENOM" id="CLU_2870842_0_0_1"/>
<sequence>MEAIVVALTRVIADGCGGGATVPEPAPWFVVPPAMVVSPSRRSLGCWSAWCPPVVEGRWLVGGG</sequence>
<reference evidence="1 2" key="1">
    <citation type="submission" date="2012-08" db="EMBL/GenBank/DDBJ databases">
        <title>Oryza genome evolution.</title>
        <authorList>
            <person name="Wing R.A."/>
        </authorList>
    </citation>
    <scope>NUCLEOTIDE SEQUENCE</scope>
</reference>
<name>A0A0D9VGV6_9ORYZ</name>
<dbReference type="Proteomes" id="UP000032180">
    <property type="component" value="Chromosome 2"/>
</dbReference>